<name>A0ABD0P7R2_CIRMR</name>
<keyword evidence="2" id="KW-1185">Reference proteome</keyword>
<organism evidence="1 2">
    <name type="scientific">Cirrhinus mrigala</name>
    <name type="common">Mrigala</name>
    <dbReference type="NCBI Taxonomy" id="683832"/>
    <lineage>
        <taxon>Eukaryota</taxon>
        <taxon>Metazoa</taxon>
        <taxon>Chordata</taxon>
        <taxon>Craniata</taxon>
        <taxon>Vertebrata</taxon>
        <taxon>Euteleostomi</taxon>
        <taxon>Actinopterygii</taxon>
        <taxon>Neopterygii</taxon>
        <taxon>Teleostei</taxon>
        <taxon>Ostariophysi</taxon>
        <taxon>Cypriniformes</taxon>
        <taxon>Cyprinidae</taxon>
        <taxon>Labeoninae</taxon>
        <taxon>Labeonini</taxon>
        <taxon>Cirrhinus</taxon>
    </lineage>
</organism>
<feature type="non-terminal residue" evidence="1">
    <location>
        <position position="1"/>
    </location>
</feature>
<dbReference type="Proteomes" id="UP001529510">
    <property type="component" value="Unassembled WGS sequence"/>
</dbReference>
<reference evidence="1 2" key="1">
    <citation type="submission" date="2024-05" db="EMBL/GenBank/DDBJ databases">
        <title>Genome sequencing and assembly of Indian major carp, Cirrhinus mrigala (Hamilton, 1822).</title>
        <authorList>
            <person name="Mohindra V."/>
            <person name="Chowdhury L.M."/>
            <person name="Lal K."/>
            <person name="Jena J.K."/>
        </authorList>
    </citation>
    <scope>NUCLEOTIDE SEQUENCE [LARGE SCALE GENOMIC DNA]</scope>
    <source>
        <strain evidence="1">CM1030</strain>
        <tissue evidence="1">Blood</tissue>
    </source>
</reference>
<dbReference type="EMBL" id="JAMKFB020000017">
    <property type="protein sequence ID" value="KAL0169827.1"/>
    <property type="molecule type" value="Genomic_DNA"/>
</dbReference>
<protein>
    <submittedName>
        <fullName evidence="1">Uncharacterized protein</fullName>
    </submittedName>
</protein>
<dbReference type="AlphaFoldDB" id="A0ABD0P7R2"/>
<feature type="non-terminal residue" evidence="1">
    <location>
        <position position="69"/>
    </location>
</feature>
<evidence type="ECO:0000313" key="2">
    <source>
        <dbReference type="Proteomes" id="UP001529510"/>
    </source>
</evidence>
<evidence type="ECO:0000313" key="1">
    <source>
        <dbReference type="EMBL" id="KAL0169827.1"/>
    </source>
</evidence>
<gene>
    <name evidence="1" type="ORF">M9458_034423</name>
</gene>
<comment type="caution">
    <text evidence="1">The sequence shown here is derived from an EMBL/GenBank/DDBJ whole genome shotgun (WGS) entry which is preliminary data.</text>
</comment>
<proteinExistence type="predicted"/>
<sequence length="69" mass="8102">VPPMRPKPYYIVVKRDPETNEALYCTKENFLNARVIFIRWLVSFWLEPRSNTGTHIPGMEGENVPKNIQ</sequence>
<accession>A0ABD0P7R2</accession>